<dbReference type="VEuPathDB" id="VectorBase:ASIC010616"/>
<dbReference type="GO" id="GO:0005615">
    <property type="term" value="C:extracellular space"/>
    <property type="evidence" value="ECO:0007669"/>
    <property type="project" value="TreeGrafter"/>
</dbReference>
<dbReference type="Proteomes" id="UP000030765">
    <property type="component" value="Unassembled WGS sequence"/>
</dbReference>
<reference evidence="8" key="2">
    <citation type="submission" date="2020-05" db="UniProtKB">
        <authorList>
            <consortium name="EnsemblMetazoa"/>
        </authorList>
    </citation>
    <scope>IDENTIFICATION</scope>
</reference>
<dbReference type="SUPFAM" id="SSF47565">
    <property type="entry name" value="Insect pheromone/odorant-binding proteins"/>
    <property type="match status" value="2"/>
</dbReference>
<evidence type="ECO:0000256" key="3">
    <source>
        <dbReference type="ARBA" id="ARBA00022525"/>
    </source>
</evidence>
<comment type="subcellular location">
    <subcellularLocation>
        <location evidence="1">Secreted</location>
    </subcellularLocation>
</comment>
<evidence type="ECO:0000256" key="1">
    <source>
        <dbReference type="ARBA" id="ARBA00004613"/>
    </source>
</evidence>
<dbReference type="PANTHER" id="PTHR11857">
    <property type="entry name" value="ODORANT BINDING PROTEIN-RELATED"/>
    <property type="match status" value="1"/>
</dbReference>
<evidence type="ECO:0000313" key="8">
    <source>
        <dbReference type="EnsemblMetazoa" id="ASIC010616-PA"/>
    </source>
</evidence>
<gene>
    <name evidence="7" type="ORF">ZHAS_00010616</name>
</gene>
<evidence type="ECO:0000256" key="5">
    <source>
        <dbReference type="ARBA" id="ARBA00023157"/>
    </source>
</evidence>
<feature type="signal peptide" evidence="6">
    <location>
        <begin position="1"/>
        <end position="18"/>
    </location>
</feature>
<protein>
    <submittedName>
        <fullName evidence="7 8">Long form D7 salivary protein</fullName>
    </submittedName>
</protein>
<dbReference type="GO" id="GO:0005549">
    <property type="term" value="F:odorant binding"/>
    <property type="evidence" value="ECO:0007669"/>
    <property type="project" value="InterPro"/>
</dbReference>
<keyword evidence="5" id="KW-1015">Disulfide bond</keyword>
<name>A0A084VY19_ANOSI</name>
<keyword evidence="9" id="KW-1185">Reference proteome</keyword>
<sequence>MIAIVTLCVLFIAYGANAQGQWKALNSEQALFVYTRCQEDHLPSGPSRAQYITSWHQWKLEPNDAITQCYTKCALEGMGMYDSKDNKFRSKRITTQHEAYKSINGANEDQVAQFKQAVAGLNAGSGSCAEVYNAYLPVHNRFVDVIRKLYHGTVEGAAKVYAADPSIKKKGESYFAYCEKRVYGNSNKDDLCKARQYELTGSAQLKDSIDCIFRGLRYYNEDGLNVDEIVRDFKLVNKGNLEGKIRAVLSKCAGGKAYDYYACLVNSDLKEDFKNAFDFREVRSANYAYLVLGKVYDPASVKAEVAKADATVC</sequence>
<reference evidence="7 9" key="1">
    <citation type="journal article" date="2014" name="BMC Genomics">
        <title>Genome sequence of Anopheles sinensis provides insight into genetics basis of mosquito competence for malaria parasites.</title>
        <authorList>
            <person name="Zhou D."/>
            <person name="Zhang D."/>
            <person name="Ding G."/>
            <person name="Shi L."/>
            <person name="Hou Q."/>
            <person name="Ye Y."/>
            <person name="Xu Y."/>
            <person name="Zhou H."/>
            <person name="Xiong C."/>
            <person name="Li S."/>
            <person name="Yu J."/>
            <person name="Hong S."/>
            <person name="Yu X."/>
            <person name="Zou P."/>
            <person name="Chen C."/>
            <person name="Chang X."/>
            <person name="Wang W."/>
            <person name="Lv Y."/>
            <person name="Sun Y."/>
            <person name="Ma L."/>
            <person name="Shen B."/>
            <person name="Zhu C."/>
        </authorList>
    </citation>
    <scope>NUCLEOTIDE SEQUENCE [LARGE SCALE GENOMIC DNA]</scope>
</reference>
<dbReference type="EMBL" id="ATLV01018249">
    <property type="status" value="NOT_ANNOTATED_CDS"/>
    <property type="molecule type" value="Genomic_DNA"/>
</dbReference>
<dbReference type="InterPro" id="IPR036728">
    <property type="entry name" value="PBP_GOBP_sf"/>
</dbReference>
<dbReference type="PANTHER" id="PTHR11857:SF43">
    <property type="entry name" value="GEO07291P1-RELATED"/>
    <property type="match status" value="1"/>
</dbReference>
<evidence type="ECO:0000256" key="4">
    <source>
        <dbReference type="ARBA" id="ARBA00022729"/>
    </source>
</evidence>
<dbReference type="OrthoDB" id="7722701at2759"/>
<proteinExistence type="inferred from homology"/>
<dbReference type="GO" id="GO:0007608">
    <property type="term" value="P:sensory perception of smell"/>
    <property type="evidence" value="ECO:0007669"/>
    <property type="project" value="TreeGrafter"/>
</dbReference>
<evidence type="ECO:0000256" key="2">
    <source>
        <dbReference type="ARBA" id="ARBA00008098"/>
    </source>
</evidence>
<dbReference type="Pfam" id="PF01395">
    <property type="entry name" value="PBP_GOBP"/>
    <property type="match status" value="1"/>
</dbReference>
<accession>A0A084VY19</accession>
<dbReference type="CDD" id="cd23992">
    <property type="entry name" value="PBP_GOBP"/>
    <property type="match status" value="1"/>
</dbReference>
<dbReference type="OMA" id="CYAKCVL"/>
<keyword evidence="4 6" id="KW-0732">Signal</keyword>
<dbReference type="EMBL" id="KE525226">
    <property type="protein sequence ID" value="KFB42863.1"/>
    <property type="molecule type" value="Genomic_DNA"/>
</dbReference>
<dbReference type="VEuPathDB" id="VectorBase:ASIS017507"/>
<feature type="chain" id="PRO_5010759925" evidence="6">
    <location>
        <begin position="19"/>
        <end position="313"/>
    </location>
</feature>
<keyword evidence="3" id="KW-0964">Secreted</keyword>
<dbReference type="AlphaFoldDB" id="A0A084VY19"/>
<dbReference type="EnsemblMetazoa" id="ASIC010616-RA">
    <property type="protein sequence ID" value="ASIC010616-PA"/>
    <property type="gene ID" value="ASIC010616"/>
</dbReference>
<dbReference type="STRING" id="74873.A0A084VY19"/>
<evidence type="ECO:0000313" key="7">
    <source>
        <dbReference type="EMBL" id="KFB42863.1"/>
    </source>
</evidence>
<organism evidence="7">
    <name type="scientific">Anopheles sinensis</name>
    <name type="common">Mosquito</name>
    <dbReference type="NCBI Taxonomy" id="74873"/>
    <lineage>
        <taxon>Eukaryota</taxon>
        <taxon>Metazoa</taxon>
        <taxon>Ecdysozoa</taxon>
        <taxon>Arthropoda</taxon>
        <taxon>Hexapoda</taxon>
        <taxon>Insecta</taxon>
        <taxon>Pterygota</taxon>
        <taxon>Neoptera</taxon>
        <taxon>Endopterygota</taxon>
        <taxon>Diptera</taxon>
        <taxon>Nematocera</taxon>
        <taxon>Culicoidea</taxon>
        <taxon>Culicidae</taxon>
        <taxon>Anophelinae</taxon>
        <taxon>Anopheles</taxon>
    </lineage>
</organism>
<dbReference type="InterPro" id="IPR006170">
    <property type="entry name" value="PBP/GOBP"/>
</dbReference>
<evidence type="ECO:0000256" key="6">
    <source>
        <dbReference type="SAM" id="SignalP"/>
    </source>
</evidence>
<evidence type="ECO:0000313" key="9">
    <source>
        <dbReference type="Proteomes" id="UP000030765"/>
    </source>
</evidence>
<comment type="similarity">
    <text evidence="2">Belongs to the PBP/GOBP family.</text>
</comment>
<dbReference type="Gene3D" id="1.10.238.20">
    <property type="entry name" value="Pheromone/general odorant binding protein domain"/>
    <property type="match status" value="2"/>
</dbReference>